<dbReference type="PANTHER" id="PTHR17598:SF13">
    <property type="entry name" value="DNA POLYMERASE DELTA SUBUNIT 3"/>
    <property type="match status" value="1"/>
</dbReference>
<accession>A0A8H4FIQ5</accession>
<evidence type="ECO:0000256" key="1">
    <source>
        <dbReference type="ARBA" id="ARBA00004123"/>
    </source>
</evidence>
<keyword evidence="3" id="KW-0235">DNA replication</keyword>
<evidence type="ECO:0000256" key="4">
    <source>
        <dbReference type="ARBA" id="ARBA00023242"/>
    </source>
</evidence>
<gene>
    <name evidence="6" type="ORF">GCG54_00013426</name>
</gene>
<evidence type="ECO:0000256" key="5">
    <source>
        <dbReference type="SAM" id="MobiDB-lite"/>
    </source>
</evidence>
<dbReference type="Gene3D" id="3.90.1030.20">
    <property type="entry name" value="DNA polymerase delta, p66 (Cdc27) subunit, wHTH domain"/>
    <property type="match status" value="1"/>
</dbReference>
<organism evidence="6 7">
    <name type="scientific">Colletotrichum gloeosporioides</name>
    <name type="common">Anthracnose fungus</name>
    <name type="synonym">Glomerella cingulata</name>
    <dbReference type="NCBI Taxonomy" id="474922"/>
    <lineage>
        <taxon>Eukaryota</taxon>
        <taxon>Fungi</taxon>
        <taxon>Dikarya</taxon>
        <taxon>Ascomycota</taxon>
        <taxon>Pezizomycotina</taxon>
        <taxon>Sordariomycetes</taxon>
        <taxon>Hypocreomycetidae</taxon>
        <taxon>Glomerellales</taxon>
        <taxon>Glomerellaceae</taxon>
        <taxon>Colletotrichum</taxon>
        <taxon>Colletotrichum gloeosporioides species complex</taxon>
    </lineage>
</organism>
<dbReference type="GO" id="GO:0006271">
    <property type="term" value="P:DNA strand elongation involved in DNA replication"/>
    <property type="evidence" value="ECO:0007669"/>
    <property type="project" value="TreeGrafter"/>
</dbReference>
<dbReference type="InterPro" id="IPR019038">
    <property type="entry name" value="POLD3"/>
</dbReference>
<dbReference type="GO" id="GO:0043625">
    <property type="term" value="C:delta DNA polymerase complex"/>
    <property type="evidence" value="ECO:0007669"/>
    <property type="project" value="InterPro"/>
</dbReference>
<dbReference type="GO" id="GO:0006297">
    <property type="term" value="P:nucleotide-excision repair, DNA gap filling"/>
    <property type="evidence" value="ECO:0007669"/>
    <property type="project" value="TreeGrafter"/>
</dbReference>
<sequence>MDEYKKYLADQVLSEEKIARRRFISFAKVTYRSLSRALKTHVNTAKAMLYEFHRSQNAMRPGTIHATYLIYGIRKVENVQEDGDVEMTSSPPDVEPLSEDVVTYSLSLVPGDRLKEVLATYEDVSSFHVYSLARHPIRTKEPQMLADVSQQIREQSGDDSISMLETYGSITNPNVRKRDRKGKPVPTPAPVASAAKPVKKETSPPTAKPAADKKAEEPVKKESKPAAKESPFSMAAGKKGAAPPPLKKSGSSGIMGSFAKAAAKAASKPKEAPKKALPVNDSPALSDDGEDDDEDIPAAKPSSDGRKSRKEREADLKRMMEEESEEEEEPEEKEEPEDESMEEPEPEPEATKEPEQSEVVASSGDGRRRGKRKVMKKKQIMDDEGYLVTMEEAVWEEFSEDEAPKPTPAPATKPKPSTAPSSGSQASKLKKAAPKGQGNIMSFFSKK</sequence>
<dbReference type="GO" id="GO:0003887">
    <property type="term" value="F:DNA-directed DNA polymerase activity"/>
    <property type="evidence" value="ECO:0007669"/>
    <property type="project" value="TreeGrafter"/>
</dbReference>
<keyword evidence="4" id="KW-0539">Nucleus</keyword>
<reference evidence="6" key="1">
    <citation type="journal article" date="2020" name="Phytopathology">
        <title>Genome sequence and comparative analysis of Colletotrichum gloeosporioides isolated from Liriodendron leaves.</title>
        <authorList>
            <person name="Fu F.F."/>
            <person name="Hao Z."/>
            <person name="Wang P."/>
            <person name="Lu Y."/>
            <person name="Xue L.J."/>
            <person name="Wei G."/>
            <person name="Tian Y."/>
            <person name="Baishi H."/>
            <person name="Xu H."/>
            <person name="Shi J."/>
            <person name="Cheng T."/>
            <person name="Wang G."/>
            <person name="Yi Y."/>
            <person name="Chen J."/>
        </authorList>
    </citation>
    <scope>NUCLEOTIDE SEQUENCE</scope>
    <source>
        <strain evidence="6">Lc1</strain>
    </source>
</reference>
<name>A0A8H4FIQ5_COLGL</name>
<dbReference type="AlphaFoldDB" id="A0A8H4FIQ5"/>
<reference evidence="6" key="2">
    <citation type="submission" date="2020-03" db="EMBL/GenBank/DDBJ databases">
        <authorList>
            <person name="Fu F.-F."/>
            <person name="Chen J."/>
        </authorList>
    </citation>
    <scope>NUCLEOTIDE SEQUENCE</scope>
    <source>
        <strain evidence="6">Lc1</strain>
    </source>
</reference>
<dbReference type="EMBL" id="WVTB01000055">
    <property type="protein sequence ID" value="KAF3803316.1"/>
    <property type="molecule type" value="Genomic_DNA"/>
</dbReference>
<evidence type="ECO:0000256" key="3">
    <source>
        <dbReference type="ARBA" id="ARBA00022705"/>
    </source>
</evidence>
<feature type="compositionally biased region" description="Basic and acidic residues" evidence="5">
    <location>
        <begin position="210"/>
        <end position="227"/>
    </location>
</feature>
<dbReference type="Pfam" id="PF09507">
    <property type="entry name" value="CDC27"/>
    <property type="match status" value="1"/>
</dbReference>
<dbReference type="PANTHER" id="PTHR17598">
    <property type="entry name" value="DNA POLYMERASE DELTA SUBUNIT 3"/>
    <property type="match status" value="1"/>
</dbReference>
<evidence type="ECO:0000256" key="2">
    <source>
        <dbReference type="ARBA" id="ARBA00017589"/>
    </source>
</evidence>
<keyword evidence="7" id="KW-1185">Reference proteome</keyword>
<feature type="compositionally biased region" description="Acidic residues" evidence="5">
    <location>
        <begin position="322"/>
        <end position="348"/>
    </location>
</feature>
<dbReference type="GeneID" id="69020542"/>
<dbReference type="Proteomes" id="UP000613401">
    <property type="component" value="Unassembled WGS sequence"/>
</dbReference>
<feature type="compositionally biased region" description="Basic and acidic residues" evidence="5">
    <location>
        <begin position="303"/>
        <end position="321"/>
    </location>
</feature>
<proteinExistence type="predicted"/>
<feature type="compositionally biased region" description="Acidic residues" evidence="5">
    <location>
        <begin position="287"/>
        <end position="296"/>
    </location>
</feature>
<evidence type="ECO:0000313" key="6">
    <source>
        <dbReference type="EMBL" id="KAF3803316.1"/>
    </source>
</evidence>
<dbReference type="GO" id="GO:1904161">
    <property type="term" value="P:DNA synthesis involved in UV-damage excision repair"/>
    <property type="evidence" value="ECO:0007669"/>
    <property type="project" value="TreeGrafter"/>
</dbReference>
<feature type="compositionally biased region" description="Basic residues" evidence="5">
    <location>
        <begin position="368"/>
        <end position="378"/>
    </location>
</feature>
<evidence type="ECO:0000313" key="7">
    <source>
        <dbReference type="Proteomes" id="UP000613401"/>
    </source>
</evidence>
<feature type="region of interest" description="Disordered" evidence="5">
    <location>
        <begin position="167"/>
        <end position="447"/>
    </location>
</feature>
<comment type="subcellular location">
    <subcellularLocation>
        <location evidence="1">Nucleus</location>
    </subcellularLocation>
</comment>
<protein>
    <recommendedName>
        <fullName evidence="2">DNA polymerase delta subunit 3</fullName>
    </recommendedName>
</protein>
<dbReference type="InterPro" id="IPR041913">
    <property type="entry name" value="POLD3_sf"/>
</dbReference>
<dbReference type="RefSeq" id="XP_045262475.1">
    <property type="nucleotide sequence ID" value="XM_045413279.1"/>
</dbReference>
<comment type="caution">
    <text evidence="6">The sequence shown here is derived from an EMBL/GenBank/DDBJ whole genome shotgun (WGS) entry which is preliminary data.</text>
</comment>